<comment type="caution">
    <text evidence="8">The sequence shown here is derived from an EMBL/GenBank/DDBJ whole genome shotgun (WGS) entry which is preliminary data.</text>
</comment>
<dbReference type="Proteomes" id="UP000231214">
    <property type="component" value="Unassembled WGS sequence"/>
</dbReference>
<evidence type="ECO:0000313" key="9">
    <source>
        <dbReference type="Proteomes" id="UP000231214"/>
    </source>
</evidence>
<comment type="catalytic activity">
    <reaction evidence="4">
        <text>L-alanine = D-alanine</text>
        <dbReference type="Rhea" id="RHEA:20249"/>
        <dbReference type="ChEBI" id="CHEBI:57416"/>
        <dbReference type="ChEBI" id="CHEBI:57972"/>
        <dbReference type="EC" id="5.1.1.1"/>
    </reaction>
</comment>
<comment type="similarity">
    <text evidence="4">Belongs to the alanine racemase family.</text>
</comment>
<evidence type="ECO:0000256" key="3">
    <source>
        <dbReference type="ARBA" id="ARBA00023235"/>
    </source>
</evidence>
<comment type="function">
    <text evidence="4">Catalyzes the interconversion of L-alanine and D-alanine. May also act on other amino acids.</text>
</comment>
<dbReference type="EMBL" id="PEZK01000020">
    <property type="protein sequence ID" value="PIU02249.1"/>
    <property type="molecule type" value="Genomic_DNA"/>
</dbReference>
<dbReference type="Pfam" id="PF00842">
    <property type="entry name" value="Ala_racemase_C"/>
    <property type="match status" value="1"/>
</dbReference>
<feature type="modified residue" description="N6-(pyridoxal phosphate)lysine" evidence="4 5">
    <location>
        <position position="80"/>
    </location>
</feature>
<organism evidence="8 9">
    <name type="scientific">Candidatus Shapirobacteria bacterium CG09_land_8_20_14_0_10_49_15</name>
    <dbReference type="NCBI Taxonomy" id="1974482"/>
    <lineage>
        <taxon>Bacteria</taxon>
        <taxon>Candidatus Shapironibacteriota</taxon>
    </lineage>
</organism>
<dbReference type="PRINTS" id="PR00992">
    <property type="entry name" value="ALARACEMASE"/>
</dbReference>
<dbReference type="SUPFAM" id="SSF50621">
    <property type="entry name" value="Alanine racemase C-terminal domain-like"/>
    <property type="match status" value="1"/>
</dbReference>
<dbReference type="InterPro" id="IPR029066">
    <property type="entry name" value="PLP-binding_barrel"/>
</dbReference>
<dbReference type="EC" id="5.1.1.1" evidence="4"/>
<dbReference type="GO" id="GO:0008784">
    <property type="term" value="F:alanine racemase activity"/>
    <property type="evidence" value="ECO:0007669"/>
    <property type="project" value="UniProtKB-UniRule"/>
</dbReference>
<gene>
    <name evidence="8" type="primary">alr</name>
    <name evidence="8" type="ORF">COT66_01270</name>
</gene>
<dbReference type="NCBIfam" id="TIGR00492">
    <property type="entry name" value="alr"/>
    <property type="match status" value="1"/>
</dbReference>
<dbReference type="SMART" id="SM01005">
    <property type="entry name" value="Ala_racemase_C"/>
    <property type="match status" value="1"/>
</dbReference>
<accession>A0A2M6XB86</accession>
<dbReference type="PANTHER" id="PTHR30511:SF0">
    <property type="entry name" value="ALANINE RACEMASE, CATABOLIC-RELATED"/>
    <property type="match status" value="1"/>
</dbReference>
<feature type="active site" description="Proton acceptor; specific for L-alanine" evidence="4">
    <location>
        <position position="289"/>
    </location>
</feature>
<sequence length="396" mass="43021">MRVPKELIAVTKVWTNVYVKLGQTSSVLTENERSFSSAVAGGLLRGGTSRITISKANFLHNLSQWRRLVGPKVKIMAMVKANAYGHGLAQVAPIVAAGGANWLGVNNLEEGLQLRQLGIKLPTLVLGYVPLQNLIQAVSADLSLAVYNHATVRVLPAGAKVHLKVETGTNRQGVEPQRVPNFINACRRRKIILEGIYTHFASAEDETGFAKKQLAILAQVNLPNVLRHAACSAAALCLPSSHLDMVRIGLGLYGLWSTKPQKINLKPVLSWQTTVAQVKTVSQGETVGYGRTWQACRRSAIAVLPVGYYDGYDRGLSNGGRVLVHGQFAPVIGRICMNMCMVDVTAIPNVRLEDEVVLLGRQGKNQVTAEELAEKCGTINYEIVSRLNPLIPRVVI</sequence>
<dbReference type="UniPathway" id="UPA00042">
    <property type="reaction ID" value="UER00497"/>
</dbReference>
<proteinExistence type="inferred from homology"/>
<keyword evidence="3 4" id="KW-0413">Isomerase</keyword>
<comment type="pathway">
    <text evidence="4">Amino-acid biosynthesis; D-alanine biosynthesis; D-alanine from L-alanine: step 1/1.</text>
</comment>
<evidence type="ECO:0000256" key="5">
    <source>
        <dbReference type="PIRSR" id="PIRSR600821-50"/>
    </source>
</evidence>
<protein>
    <recommendedName>
        <fullName evidence="4">Alanine racemase</fullName>
        <ecNumber evidence="4">5.1.1.1</ecNumber>
    </recommendedName>
</protein>
<evidence type="ECO:0000256" key="4">
    <source>
        <dbReference type="HAMAP-Rule" id="MF_01201"/>
    </source>
</evidence>
<keyword evidence="2 4" id="KW-0663">Pyridoxal phosphate</keyword>
<feature type="binding site" evidence="4 6">
    <location>
        <position position="171"/>
    </location>
    <ligand>
        <name>substrate</name>
    </ligand>
</feature>
<dbReference type="Gene3D" id="2.40.37.10">
    <property type="entry name" value="Lyase, Ornithine Decarboxylase, Chain A, domain 1"/>
    <property type="match status" value="1"/>
</dbReference>
<dbReference type="GO" id="GO:0005829">
    <property type="term" value="C:cytosol"/>
    <property type="evidence" value="ECO:0007669"/>
    <property type="project" value="TreeGrafter"/>
</dbReference>
<comment type="cofactor">
    <cofactor evidence="1 4 5">
        <name>pyridoxal 5'-phosphate</name>
        <dbReference type="ChEBI" id="CHEBI:597326"/>
    </cofactor>
</comment>
<feature type="domain" description="Alanine racemase C-terminal" evidence="7">
    <location>
        <begin position="268"/>
        <end position="396"/>
    </location>
</feature>
<evidence type="ECO:0000313" key="8">
    <source>
        <dbReference type="EMBL" id="PIU02249.1"/>
    </source>
</evidence>
<dbReference type="PANTHER" id="PTHR30511">
    <property type="entry name" value="ALANINE RACEMASE"/>
    <property type="match status" value="1"/>
</dbReference>
<dbReference type="InterPro" id="IPR001608">
    <property type="entry name" value="Ala_racemase_N"/>
</dbReference>
<dbReference type="InterPro" id="IPR000821">
    <property type="entry name" value="Ala_racemase"/>
</dbReference>
<dbReference type="FunFam" id="3.20.20.10:FF:000002">
    <property type="entry name" value="Alanine racemase"/>
    <property type="match status" value="1"/>
</dbReference>
<evidence type="ECO:0000259" key="7">
    <source>
        <dbReference type="SMART" id="SM01005"/>
    </source>
</evidence>
<dbReference type="HAMAP" id="MF_01201">
    <property type="entry name" value="Ala_racemase"/>
    <property type="match status" value="1"/>
</dbReference>
<dbReference type="InterPro" id="IPR009006">
    <property type="entry name" value="Ala_racemase/Decarboxylase_C"/>
</dbReference>
<dbReference type="AlphaFoldDB" id="A0A2M6XB86"/>
<dbReference type="Pfam" id="PF01168">
    <property type="entry name" value="Ala_racemase_N"/>
    <property type="match status" value="1"/>
</dbReference>
<name>A0A2M6XB86_9BACT</name>
<dbReference type="Gene3D" id="3.20.20.10">
    <property type="entry name" value="Alanine racemase"/>
    <property type="match status" value="1"/>
</dbReference>
<evidence type="ECO:0000256" key="2">
    <source>
        <dbReference type="ARBA" id="ARBA00022898"/>
    </source>
</evidence>
<reference evidence="9" key="1">
    <citation type="submission" date="2017-09" db="EMBL/GenBank/DDBJ databases">
        <title>Depth-based differentiation of microbial function through sediment-hosted aquifers and enrichment of novel symbionts in the deep terrestrial subsurface.</title>
        <authorList>
            <person name="Probst A.J."/>
            <person name="Ladd B."/>
            <person name="Jarett J.K."/>
            <person name="Geller-Mcgrath D.E."/>
            <person name="Sieber C.M.K."/>
            <person name="Emerson J.B."/>
            <person name="Anantharaman K."/>
            <person name="Thomas B.C."/>
            <person name="Malmstrom R."/>
            <person name="Stieglmeier M."/>
            <person name="Klingl A."/>
            <person name="Woyke T."/>
            <person name="Ryan C.M."/>
            <person name="Banfield J.F."/>
        </authorList>
    </citation>
    <scope>NUCLEOTIDE SEQUENCE [LARGE SCALE GENOMIC DNA]</scope>
</reference>
<feature type="binding site" evidence="4 6">
    <location>
        <position position="337"/>
    </location>
    <ligand>
        <name>substrate</name>
    </ligand>
</feature>
<evidence type="ECO:0000256" key="6">
    <source>
        <dbReference type="PIRSR" id="PIRSR600821-52"/>
    </source>
</evidence>
<dbReference type="GO" id="GO:0030632">
    <property type="term" value="P:D-alanine biosynthetic process"/>
    <property type="evidence" value="ECO:0007669"/>
    <property type="project" value="UniProtKB-UniRule"/>
</dbReference>
<dbReference type="GO" id="GO:0030170">
    <property type="term" value="F:pyridoxal phosphate binding"/>
    <property type="evidence" value="ECO:0007669"/>
    <property type="project" value="UniProtKB-UniRule"/>
</dbReference>
<dbReference type="CDD" id="cd00430">
    <property type="entry name" value="PLPDE_III_AR"/>
    <property type="match status" value="1"/>
</dbReference>
<dbReference type="SUPFAM" id="SSF51419">
    <property type="entry name" value="PLP-binding barrel"/>
    <property type="match status" value="1"/>
</dbReference>
<feature type="active site" description="Proton acceptor; specific for D-alanine" evidence="4">
    <location>
        <position position="80"/>
    </location>
</feature>
<evidence type="ECO:0000256" key="1">
    <source>
        <dbReference type="ARBA" id="ARBA00001933"/>
    </source>
</evidence>
<dbReference type="InterPro" id="IPR011079">
    <property type="entry name" value="Ala_racemase_C"/>
</dbReference>